<dbReference type="EMBL" id="NBNE01004855">
    <property type="protein sequence ID" value="OWZ04638.1"/>
    <property type="molecule type" value="Genomic_DNA"/>
</dbReference>
<name>A0A225VIG6_9STRA</name>
<dbReference type="AlphaFoldDB" id="A0A225VIG6"/>
<dbReference type="Proteomes" id="UP000198211">
    <property type="component" value="Unassembled WGS sequence"/>
</dbReference>
<comment type="caution">
    <text evidence="1">The sequence shown here is derived from an EMBL/GenBank/DDBJ whole genome shotgun (WGS) entry which is preliminary data.</text>
</comment>
<sequence>MFTCSLTLHTIWTARNKYQFENGPPPKTMSALFRIYSIFSTHFRALLRSADPSMCEGLQRCLRGFPGSSRLGTFVTDHPRAISLRPRSLFSDAEGRLRAPPMHII</sequence>
<accession>A0A225VIG6</accession>
<proteinExistence type="predicted"/>
<dbReference type="STRING" id="4795.A0A225VIG6"/>
<evidence type="ECO:0000313" key="2">
    <source>
        <dbReference type="Proteomes" id="UP000198211"/>
    </source>
</evidence>
<evidence type="ECO:0000313" key="1">
    <source>
        <dbReference type="EMBL" id="OWZ04638.1"/>
    </source>
</evidence>
<keyword evidence="2" id="KW-1185">Reference proteome</keyword>
<protein>
    <submittedName>
        <fullName evidence="1">Uncharacterized protein</fullName>
    </submittedName>
</protein>
<gene>
    <name evidence="1" type="ORF">PHMEG_00023425</name>
</gene>
<organism evidence="1 2">
    <name type="scientific">Phytophthora megakarya</name>
    <dbReference type="NCBI Taxonomy" id="4795"/>
    <lineage>
        <taxon>Eukaryota</taxon>
        <taxon>Sar</taxon>
        <taxon>Stramenopiles</taxon>
        <taxon>Oomycota</taxon>
        <taxon>Peronosporomycetes</taxon>
        <taxon>Peronosporales</taxon>
        <taxon>Peronosporaceae</taxon>
        <taxon>Phytophthora</taxon>
    </lineage>
</organism>
<reference evidence="2" key="1">
    <citation type="submission" date="2017-03" db="EMBL/GenBank/DDBJ databases">
        <title>Phytopthora megakarya and P. palmivora, two closely related causual agents of cacao black pod achieved similar genome size and gene model numbers by different mechanisms.</title>
        <authorList>
            <person name="Ali S."/>
            <person name="Shao J."/>
            <person name="Larry D.J."/>
            <person name="Kronmiller B."/>
            <person name="Shen D."/>
            <person name="Strem M.D."/>
            <person name="Melnick R.L."/>
            <person name="Guiltinan M.J."/>
            <person name="Tyler B.M."/>
            <person name="Meinhardt L.W."/>
            <person name="Bailey B.A."/>
        </authorList>
    </citation>
    <scope>NUCLEOTIDE SEQUENCE [LARGE SCALE GENOMIC DNA]</scope>
    <source>
        <strain evidence="2">zdho120</strain>
    </source>
</reference>